<keyword evidence="5" id="KW-0472">Membrane</keyword>
<feature type="region of interest" description="Disordered" evidence="4">
    <location>
        <begin position="155"/>
        <end position="179"/>
    </location>
</feature>
<reference evidence="6 7" key="1">
    <citation type="journal article" date="2018" name="PLoS Pathog.">
        <title>Evolution of structural diversity of trichothecenes, a family of toxins produced by plant pathogenic and entomopathogenic fungi.</title>
        <authorList>
            <person name="Proctor R.H."/>
            <person name="McCormick S.P."/>
            <person name="Kim H.S."/>
            <person name="Cardoza R.E."/>
            <person name="Stanley A.M."/>
            <person name="Lindo L."/>
            <person name="Kelly A."/>
            <person name="Brown D.W."/>
            <person name="Lee T."/>
            <person name="Vaughan M.M."/>
            <person name="Alexander N.J."/>
            <person name="Busman M."/>
            <person name="Gutierrez S."/>
        </authorList>
    </citation>
    <scope>NUCLEOTIDE SEQUENCE [LARGE SCALE GENOMIC DNA]</scope>
    <source>
        <strain evidence="6 7">NRRL 13405</strain>
    </source>
</reference>
<proteinExistence type="predicted"/>
<dbReference type="SUPFAM" id="SSF48403">
    <property type="entry name" value="Ankyrin repeat"/>
    <property type="match status" value="1"/>
</dbReference>
<feature type="compositionally biased region" description="Basic and acidic residues" evidence="4">
    <location>
        <begin position="488"/>
        <end position="502"/>
    </location>
</feature>
<dbReference type="Pfam" id="PF00023">
    <property type="entry name" value="Ank"/>
    <property type="match status" value="1"/>
</dbReference>
<dbReference type="EMBL" id="PXXK01000193">
    <property type="protein sequence ID" value="RFN48856.1"/>
    <property type="molecule type" value="Genomic_DNA"/>
</dbReference>
<keyword evidence="7" id="KW-1185">Reference proteome</keyword>
<feature type="repeat" description="ANK" evidence="3">
    <location>
        <begin position="1260"/>
        <end position="1292"/>
    </location>
</feature>
<accession>A0A395MLP6</accession>
<keyword evidence="5" id="KW-0812">Transmembrane</keyword>
<dbReference type="SMART" id="SM00248">
    <property type="entry name" value="ANK"/>
    <property type="match status" value="9"/>
</dbReference>
<evidence type="ECO:0000256" key="4">
    <source>
        <dbReference type="SAM" id="MobiDB-lite"/>
    </source>
</evidence>
<dbReference type="InterPro" id="IPR036770">
    <property type="entry name" value="Ankyrin_rpt-contain_sf"/>
</dbReference>
<feature type="transmembrane region" description="Helical" evidence="5">
    <location>
        <begin position="207"/>
        <end position="231"/>
    </location>
</feature>
<dbReference type="Pfam" id="PF12796">
    <property type="entry name" value="Ank_2"/>
    <property type="match status" value="3"/>
</dbReference>
<dbReference type="PRINTS" id="PR01415">
    <property type="entry name" value="ANKYRIN"/>
</dbReference>
<dbReference type="InterPro" id="IPR050745">
    <property type="entry name" value="Multifunctional_regulatory"/>
</dbReference>
<dbReference type="PANTHER" id="PTHR24189">
    <property type="entry name" value="MYOTROPHIN"/>
    <property type="match status" value="1"/>
</dbReference>
<keyword evidence="1" id="KW-0677">Repeat</keyword>
<protein>
    <submittedName>
        <fullName evidence="6">Ankyrin repeat protein</fullName>
    </submittedName>
</protein>
<dbReference type="PROSITE" id="PS50088">
    <property type="entry name" value="ANK_REPEAT"/>
    <property type="match status" value="7"/>
</dbReference>
<evidence type="ECO:0000256" key="3">
    <source>
        <dbReference type="PROSITE-ProRule" id="PRU00023"/>
    </source>
</evidence>
<dbReference type="InterPro" id="IPR002110">
    <property type="entry name" value="Ankyrin_rpt"/>
</dbReference>
<feature type="repeat" description="ANK" evidence="3">
    <location>
        <begin position="1160"/>
        <end position="1192"/>
    </location>
</feature>
<feature type="transmembrane region" description="Helical" evidence="5">
    <location>
        <begin position="376"/>
        <end position="396"/>
    </location>
</feature>
<evidence type="ECO:0000256" key="1">
    <source>
        <dbReference type="ARBA" id="ARBA00022737"/>
    </source>
</evidence>
<sequence>MGPLGIITTIVSAIRVGGPPWLKAIIGRSRENLSVAEMELMSSTSEETCELWNGSDVVRCQGLAPVTEFICLVPKQGNGDFTKIKFMDLEEARSEGLLHKQGECFTHLSRRDADRSQDPESLQVWNRIQLYWDGMKRSLSRLPVVDEEATTSVPLGNIGPLDPAQSKPVQPSTSSTSASELVILRNTSTKAPNITLNRYHKATQGQLLAVACFGIILQMGVLVYFAFITYYPTLNFKKNGQAIVGYAFPLASGGTVILVLGMLLCAHVVDHSTEEERYEPCEGRKMTMIWLQQKQTISDQVFHSFALFPRRSPQVITTSQRRKRIAKVSDGKEESSVSSGIEARNVGSSLRQRMRPPKRSYTESTSQSEDQLVTSINLCVIATLVCLSGFLIQFIGLRGMHWSASVAQLIAVMIMTILRAYVRRGFTAPINSQELRNGFEFDGLALALGSPGSKSGAGSMPEEKGVDFQLSKDRTWTVLMSDGSSKPRAPDPKTADRGRNTSERGLVMKRGNNNAQETLWTRMYLAQLAGWQGPASKEARSLAKAMEVTLETFCPKLKDSTTNWKWSIPVEICEDGTNPTLHSVDLELSYKGGQWKARVDELDSVLSLWLYSIDKERDESSGTTVSKGMKDDDGWFRNKALRAGGGLVLFGERSHQLARAFQWWMAVDAPKPSVIDEIKMGDWFERWRVIGSKDSDKVDKDPATRIPCPKEFFSTESNDSLEQLYARHIFHAFVSAAAAKMDKPIDDHSELEKMSTFIPGEWDNLRLRGPNLNKLAGAIHDSGLMDLNQAYLTLIPPLHAVKRLGELDCVIEATFAQATHQLKHLKWEAASNLYTSLLELTRDFHPKSYTFTRVVALVDDYIQIIDRLPKDPERSGKDLFPEASHARRSIEPVLGRDRYKSIRDDLEMLRKCQKRSDEPPNADALSEISTFSFTKLHAHAVAHEKEDSMHRRPPHRPLYDPMNDEDDGSAYDLNRVPHELWKHTNTQDILGLTPLHYVAAWRDNKAEDWIDCLLRKGANVNATDIRGRTPLHHAIGNLRTGAFKSLLDRGASIKAASVDGMTALHYASMTHSTYMVETLLSHPRQAADQFFKDRYGRAPIHLAASNGFYNIIGYFSDSIEVKDGQGKTALDLAVLGDHRETIDALAKHGADLNGLAEEATSESALHRAVRSRNTEAIQKLLDLGADVNRRDEAQWTPLHQASFAGDAKVIDCLIGNGADINSKERIGQTPLLLAARYGRLEVVQRLVAEDGIDMNSEDIYQTSPVEEAARSGFLNVAKLLRDRGATIDAQTQELIDNGGTI</sequence>
<feature type="repeat" description="ANK" evidence="3">
    <location>
        <begin position="1026"/>
        <end position="1058"/>
    </location>
</feature>
<keyword evidence="5" id="KW-1133">Transmembrane helix</keyword>
<organism evidence="6 7">
    <name type="scientific">Fusarium flagelliforme</name>
    <dbReference type="NCBI Taxonomy" id="2675880"/>
    <lineage>
        <taxon>Eukaryota</taxon>
        <taxon>Fungi</taxon>
        <taxon>Dikarya</taxon>
        <taxon>Ascomycota</taxon>
        <taxon>Pezizomycotina</taxon>
        <taxon>Sordariomycetes</taxon>
        <taxon>Hypocreomycetidae</taxon>
        <taxon>Hypocreales</taxon>
        <taxon>Nectriaceae</taxon>
        <taxon>Fusarium</taxon>
        <taxon>Fusarium incarnatum-equiseti species complex</taxon>
    </lineage>
</organism>
<dbReference type="Proteomes" id="UP000265631">
    <property type="component" value="Unassembled WGS sequence"/>
</dbReference>
<feature type="transmembrane region" description="Helical" evidence="5">
    <location>
        <begin position="402"/>
        <end position="422"/>
    </location>
</feature>
<comment type="caution">
    <text evidence="6">The sequence shown here is derived from an EMBL/GenBank/DDBJ whole genome shotgun (WGS) entry which is preliminary data.</text>
</comment>
<feature type="repeat" description="ANK" evidence="3">
    <location>
        <begin position="1125"/>
        <end position="1157"/>
    </location>
</feature>
<evidence type="ECO:0000313" key="6">
    <source>
        <dbReference type="EMBL" id="RFN48856.1"/>
    </source>
</evidence>
<evidence type="ECO:0000256" key="5">
    <source>
        <dbReference type="SAM" id="Phobius"/>
    </source>
</evidence>
<feature type="repeat" description="ANK" evidence="3">
    <location>
        <begin position="1226"/>
        <end position="1259"/>
    </location>
</feature>
<dbReference type="STRING" id="2594813.A0A395MLP6"/>
<feature type="region of interest" description="Disordered" evidence="4">
    <location>
        <begin position="480"/>
        <end position="512"/>
    </location>
</feature>
<evidence type="ECO:0000256" key="2">
    <source>
        <dbReference type="ARBA" id="ARBA00023043"/>
    </source>
</evidence>
<feature type="repeat" description="ANK" evidence="3">
    <location>
        <begin position="990"/>
        <end position="1025"/>
    </location>
</feature>
<evidence type="ECO:0000313" key="7">
    <source>
        <dbReference type="Proteomes" id="UP000265631"/>
    </source>
</evidence>
<feature type="repeat" description="ANK" evidence="3">
    <location>
        <begin position="1193"/>
        <end position="1225"/>
    </location>
</feature>
<dbReference type="Gene3D" id="1.25.40.20">
    <property type="entry name" value="Ankyrin repeat-containing domain"/>
    <property type="match status" value="3"/>
</dbReference>
<feature type="compositionally biased region" description="Polar residues" evidence="4">
    <location>
        <begin position="167"/>
        <end position="179"/>
    </location>
</feature>
<dbReference type="PROSITE" id="PS50297">
    <property type="entry name" value="ANK_REP_REGION"/>
    <property type="match status" value="6"/>
</dbReference>
<name>A0A395MLP6_9HYPO</name>
<keyword evidence="2 3" id="KW-0040">ANK repeat</keyword>
<gene>
    <name evidence="6" type="ORF">FIE12Z_6911</name>
</gene>
<feature type="transmembrane region" description="Helical" evidence="5">
    <location>
        <begin position="243"/>
        <end position="269"/>
    </location>
</feature>